<evidence type="ECO:0000256" key="1">
    <source>
        <dbReference type="ARBA" id="ARBA00005233"/>
    </source>
</evidence>
<keyword evidence="3" id="KW-0281">Fimbrium</keyword>
<evidence type="ECO:0000256" key="3">
    <source>
        <dbReference type="RuleBase" id="RU000389"/>
    </source>
</evidence>
<feature type="transmembrane region" description="Helical" evidence="4">
    <location>
        <begin position="12"/>
        <end position="32"/>
    </location>
</feature>
<sequence>MKRSIQQGFTLIELMIVVAIVGILAAVALPAYQDYMVRARVTEALSLMSGAKVTVAENATNGAADLGAGWGSPKPTDSVEKIEINKDTGVITATLTAKAGAISTQKTLTLTPKNGGSDAIAAVPGTTPGSNPPTQCAYDPAGVTCNGGSAAVPAVAAGTSLAAGTVPTSTIVWSCGGDLNAKYKPSTCR</sequence>
<dbReference type="PANTHER" id="PTHR30093:SF34">
    <property type="entry name" value="PREPILIN PEPTIDASE-DEPENDENT PROTEIN D"/>
    <property type="match status" value="1"/>
</dbReference>
<dbReference type="Pfam" id="PF00114">
    <property type="entry name" value="Pilin"/>
    <property type="match status" value="1"/>
</dbReference>
<keyword evidence="6" id="KW-1185">Reference proteome</keyword>
<evidence type="ECO:0000313" key="5">
    <source>
        <dbReference type="EMBL" id="MCT9811589.1"/>
    </source>
</evidence>
<dbReference type="PROSITE" id="PS00409">
    <property type="entry name" value="PROKAR_NTER_METHYL"/>
    <property type="match status" value="1"/>
</dbReference>
<accession>A0ABT2PM92</accession>
<gene>
    <name evidence="5" type="ORF">N0K08_13140</name>
</gene>
<dbReference type="InterPro" id="IPR045584">
    <property type="entry name" value="Pilin-like"/>
</dbReference>
<dbReference type="NCBIfam" id="TIGR02532">
    <property type="entry name" value="IV_pilin_GFxxxE"/>
    <property type="match status" value="1"/>
</dbReference>
<dbReference type="Pfam" id="PF07963">
    <property type="entry name" value="N_methyl"/>
    <property type="match status" value="1"/>
</dbReference>
<keyword evidence="4" id="KW-1133">Transmembrane helix</keyword>
<dbReference type="PANTHER" id="PTHR30093">
    <property type="entry name" value="GENERAL SECRETION PATHWAY PROTEIN G"/>
    <property type="match status" value="1"/>
</dbReference>
<dbReference type="InterPro" id="IPR001082">
    <property type="entry name" value="Pilin"/>
</dbReference>
<comment type="similarity">
    <text evidence="1 3">Belongs to the N-Me-Phe pilin family.</text>
</comment>
<dbReference type="SUPFAM" id="SSF54523">
    <property type="entry name" value="Pili subunits"/>
    <property type="match status" value="1"/>
</dbReference>
<evidence type="ECO:0000256" key="4">
    <source>
        <dbReference type="SAM" id="Phobius"/>
    </source>
</evidence>
<keyword evidence="4" id="KW-0812">Transmembrane</keyword>
<name>A0ABT2PM92_9BURK</name>
<organism evidence="5 6">
    <name type="scientific">Acidovorax bellezanensis</name>
    <dbReference type="NCBI Taxonomy" id="2976702"/>
    <lineage>
        <taxon>Bacteria</taxon>
        <taxon>Pseudomonadati</taxon>
        <taxon>Pseudomonadota</taxon>
        <taxon>Betaproteobacteria</taxon>
        <taxon>Burkholderiales</taxon>
        <taxon>Comamonadaceae</taxon>
        <taxon>Acidovorax</taxon>
    </lineage>
</organism>
<protein>
    <submittedName>
        <fullName evidence="5">Pilin</fullName>
    </submittedName>
</protein>
<evidence type="ECO:0000256" key="2">
    <source>
        <dbReference type="ARBA" id="ARBA00022481"/>
    </source>
</evidence>
<dbReference type="InterPro" id="IPR012902">
    <property type="entry name" value="N_methyl_site"/>
</dbReference>
<comment type="caution">
    <text evidence="5">The sequence shown here is derived from an EMBL/GenBank/DDBJ whole genome shotgun (WGS) entry which is preliminary data.</text>
</comment>
<keyword evidence="2" id="KW-0488">Methylation</keyword>
<dbReference type="Gene3D" id="3.30.700.10">
    <property type="entry name" value="Glycoprotein, Type 4 Pilin"/>
    <property type="match status" value="1"/>
</dbReference>
<dbReference type="RefSeq" id="WP_261500828.1">
    <property type="nucleotide sequence ID" value="NZ_JAODYH010000005.1"/>
</dbReference>
<evidence type="ECO:0000313" key="6">
    <source>
        <dbReference type="Proteomes" id="UP001525968"/>
    </source>
</evidence>
<dbReference type="Proteomes" id="UP001525968">
    <property type="component" value="Unassembled WGS sequence"/>
</dbReference>
<reference evidence="5 6" key="1">
    <citation type="submission" date="2022-09" db="EMBL/GenBank/DDBJ databases">
        <title>Draft genome of isolate Be4.</title>
        <authorList>
            <person name="Sanchez-Castro I."/>
            <person name="Martinez-Rodriguez P."/>
            <person name="Descostes M."/>
            <person name="Merroun M."/>
        </authorList>
    </citation>
    <scope>NUCLEOTIDE SEQUENCE [LARGE SCALE GENOMIC DNA]</scope>
    <source>
        <strain evidence="5 6">Be4</strain>
    </source>
</reference>
<dbReference type="EMBL" id="JAODYH010000005">
    <property type="protein sequence ID" value="MCT9811589.1"/>
    <property type="molecule type" value="Genomic_DNA"/>
</dbReference>
<keyword evidence="4" id="KW-0472">Membrane</keyword>
<proteinExistence type="inferred from homology"/>